<keyword evidence="3" id="KW-0238">DNA-binding</keyword>
<dbReference type="InterPro" id="IPR005650">
    <property type="entry name" value="BlaI_family"/>
</dbReference>
<evidence type="ECO:0000256" key="3">
    <source>
        <dbReference type="ARBA" id="ARBA00023125"/>
    </source>
</evidence>
<dbReference type="AlphaFoldDB" id="A0A2N9JJL5"/>
<evidence type="ECO:0000313" key="5">
    <source>
        <dbReference type="EMBL" id="SPD87738.1"/>
    </source>
</evidence>
<gene>
    <name evidence="5" type="ORF">MPLG2_2708</name>
</gene>
<keyword evidence="6" id="KW-1185">Reference proteome</keyword>
<evidence type="ECO:0000256" key="2">
    <source>
        <dbReference type="ARBA" id="ARBA00023015"/>
    </source>
</evidence>
<evidence type="ECO:0000256" key="4">
    <source>
        <dbReference type="ARBA" id="ARBA00023163"/>
    </source>
</evidence>
<dbReference type="Pfam" id="PF03965">
    <property type="entry name" value="Penicillinase_R"/>
    <property type="match status" value="1"/>
</dbReference>
<dbReference type="GO" id="GO:0045892">
    <property type="term" value="P:negative regulation of DNA-templated transcription"/>
    <property type="evidence" value="ECO:0007669"/>
    <property type="project" value="InterPro"/>
</dbReference>
<dbReference type="GO" id="GO:0003677">
    <property type="term" value="F:DNA binding"/>
    <property type="evidence" value="ECO:0007669"/>
    <property type="project" value="UniProtKB-KW"/>
</dbReference>
<dbReference type="InterPro" id="IPR036388">
    <property type="entry name" value="WH-like_DNA-bd_sf"/>
</dbReference>
<name>A0A2N9JJL5_9ACTN</name>
<dbReference type="KEGG" id="mgg:MPLG2_2708"/>
<dbReference type="Gene3D" id="1.10.10.10">
    <property type="entry name" value="Winged helix-like DNA-binding domain superfamily/Winged helix DNA-binding domain"/>
    <property type="match status" value="1"/>
</dbReference>
<reference evidence="5 6" key="1">
    <citation type="submission" date="2018-02" db="EMBL/GenBank/DDBJ databases">
        <authorList>
            <person name="Cohen D.B."/>
            <person name="Kent A.D."/>
        </authorList>
    </citation>
    <scope>NUCLEOTIDE SEQUENCE [LARGE SCALE GENOMIC DNA]</scope>
    <source>
        <strain evidence="5">1</strain>
    </source>
</reference>
<accession>A0A2N9JJL5</accession>
<dbReference type="EMBL" id="LT985188">
    <property type="protein sequence ID" value="SPD87738.1"/>
    <property type="molecule type" value="Genomic_DNA"/>
</dbReference>
<dbReference type="Proteomes" id="UP000238164">
    <property type="component" value="Chromosome 1"/>
</dbReference>
<keyword evidence="2" id="KW-0805">Transcription regulation</keyword>
<evidence type="ECO:0000313" key="6">
    <source>
        <dbReference type="Proteomes" id="UP000238164"/>
    </source>
</evidence>
<keyword evidence="4" id="KW-0804">Transcription</keyword>
<evidence type="ECO:0000256" key="1">
    <source>
        <dbReference type="ARBA" id="ARBA00011046"/>
    </source>
</evidence>
<protein>
    <recommendedName>
        <fullName evidence="7">Transcriptional regulator BlaI</fullName>
    </recommendedName>
</protein>
<dbReference type="SUPFAM" id="SSF46785">
    <property type="entry name" value="Winged helix' DNA-binding domain"/>
    <property type="match status" value="1"/>
</dbReference>
<comment type="similarity">
    <text evidence="1">Belongs to the BlaI transcriptional regulatory family.</text>
</comment>
<organism evidence="5 6">
    <name type="scientific">Micropruina glycogenica</name>
    <dbReference type="NCBI Taxonomy" id="75385"/>
    <lineage>
        <taxon>Bacteria</taxon>
        <taxon>Bacillati</taxon>
        <taxon>Actinomycetota</taxon>
        <taxon>Actinomycetes</taxon>
        <taxon>Propionibacteriales</taxon>
        <taxon>Nocardioidaceae</taxon>
        <taxon>Micropruina</taxon>
    </lineage>
</organism>
<evidence type="ECO:0008006" key="7">
    <source>
        <dbReference type="Google" id="ProtNLM"/>
    </source>
</evidence>
<sequence length="102" mass="11376">MFGDLEQAVMDVLWASPTAMSVRDVQAALANDRELAYTTVMTVMDRLAKKGQVTRELDGRAWQYRPSRTWVQMVANEIVGILSNGTPEQARAVLEAVHERVG</sequence>
<dbReference type="InterPro" id="IPR036390">
    <property type="entry name" value="WH_DNA-bd_sf"/>
</dbReference>
<proteinExistence type="inferred from homology"/>